<keyword evidence="3" id="KW-1185">Reference proteome</keyword>
<dbReference type="RefSeq" id="XP_013320851.1">
    <property type="nucleotide sequence ID" value="XM_013465397.1"/>
</dbReference>
<keyword evidence="1" id="KW-0732">Signal</keyword>
<dbReference type="OrthoDB" id="1739143at2759"/>
<dbReference type="HOGENOM" id="CLU_1288912_0_0_1"/>
<dbReference type="AlphaFoldDB" id="A0A0D2DD81"/>
<evidence type="ECO:0000313" key="3">
    <source>
        <dbReference type="Proteomes" id="UP000054342"/>
    </source>
</evidence>
<reference evidence="2 3" key="1">
    <citation type="submission" date="2015-01" db="EMBL/GenBank/DDBJ databases">
        <title>The Genome Sequence of Exophiala xenobiotica CBS118157.</title>
        <authorList>
            <consortium name="The Broad Institute Genomics Platform"/>
            <person name="Cuomo C."/>
            <person name="de Hoog S."/>
            <person name="Gorbushina A."/>
            <person name="Stielow B."/>
            <person name="Teixiera M."/>
            <person name="Abouelleil A."/>
            <person name="Chapman S.B."/>
            <person name="Priest M."/>
            <person name="Young S.K."/>
            <person name="Wortman J."/>
            <person name="Nusbaum C."/>
            <person name="Birren B."/>
        </authorList>
    </citation>
    <scope>NUCLEOTIDE SEQUENCE [LARGE SCALE GENOMIC DNA]</scope>
    <source>
        <strain evidence="2 3">CBS 118157</strain>
    </source>
</reference>
<organism evidence="2 3">
    <name type="scientific">Exophiala xenobiotica</name>
    <dbReference type="NCBI Taxonomy" id="348802"/>
    <lineage>
        <taxon>Eukaryota</taxon>
        <taxon>Fungi</taxon>
        <taxon>Dikarya</taxon>
        <taxon>Ascomycota</taxon>
        <taxon>Pezizomycotina</taxon>
        <taxon>Eurotiomycetes</taxon>
        <taxon>Chaetothyriomycetidae</taxon>
        <taxon>Chaetothyriales</taxon>
        <taxon>Herpotrichiellaceae</taxon>
        <taxon>Exophiala</taxon>
    </lineage>
</organism>
<protein>
    <submittedName>
        <fullName evidence="2">Uncharacterized protein</fullName>
    </submittedName>
</protein>
<feature type="signal peptide" evidence="1">
    <location>
        <begin position="1"/>
        <end position="30"/>
    </location>
</feature>
<accession>A0A0D2DD81</accession>
<gene>
    <name evidence="2" type="ORF">PV05_00497</name>
</gene>
<dbReference type="GeneID" id="25322405"/>
<name>A0A0D2DD81_9EURO</name>
<feature type="chain" id="PRO_5002251343" evidence="1">
    <location>
        <begin position="31"/>
        <end position="214"/>
    </location>
</feature>
<dbReference type="Proteomes" id="UP000054342">
    <property type="component" value="Unassembled WGS sequence"/>
</dbReference>
<evidence type="ECO:0000256" key="1">
    <source>
        <dbReference type="SAM" id="SignalP"/>
    </source>
</evidence>
<proteinExistence type="predicted"/>
<sequence>MHFCSLSTIASLALASLCLVGLTSVGPGTAHYAVLNLGLFTSYAELISTYSSGKDFIASTSKWIDAVHTQSPPPLSIFTRVYYANSQYPDVEPGSPLAEALAEALDEALDEALAEDLALVKSMNPSADVSSINAANPASAIAPAFRVKDGYDVVMQHTRHYAGFANELEIILSSQHIDTVVIVNQATALSKSDRGLTETRQSGMTSSGTVLCTA</sequence>
<dbReference type="EMBL" id="KN847317">
    <property type="protein sequence ID" value="KIW60267.1"/>
    <property type="molecule type" value="Genomic_DNA"/>
</dbReference>
<evidence type="ECO:0000313" key="2">
    <source>
        <dbReference type="EMBL" id="KIW60267.1"/>
    </source>
</evidence>